<organism evidence="6 7">
    <name type="scientific">Thiocystis violascens (strain ATCC 17096 / DSM 198 / 6111)</name>
    <name type="common">Chromatium violascens</name>
    <dbReference type="NCBI Taxonomy" id="765911"/>
    <lineage>
        <taxon>Bacteria</taxon>
        <taxon>Pseudomonadati</taxon>
        <taxon>Pseudomonadota</taxon>
        <taxon>Gammaproteobacteria</taxon>
        <taxon>Chromatiales</taxon>
        <taxon>Chromatiaceae</taxon>
        <taxon>Thiocystis</taxon>
    </lineage>
</organism>
<evidence type="ECO:0000256" key="1">
    <source>
        <dbReference type="ARBA" id="ARBA00023015"/>
    </source>
</evidence>
<dbReference type="eggNOG" id="COG1309">
    <property type="taxonomic scope" value="Bacteria"/>
</dbReference>
<dbReference type="InterPro" id="IPR036271">
    <property type="entry name" value="Tet_transcr_reg_TetR-rel_C_sf"/>
</dbReference>
<keyword evidence="1" id="KW-0805">Transcription regulation</keyword>
<feature type="domain" description="HTH tetR-type" evidence="5">
    <location>
        <begin position="10"/>
        <end position="70"/>
    </location>
</feature>
<evidence type="ECO:0000313" key="6">
    <source>
        <dbReference type="EMBL" id="AFL76047.1"/>
    </source>
</evidence>
<dbReference type="InterPro" id="IPR025996">
    <property type="entry name" value="MT1864/Rv1816-like_C"/>
</dbReference>
<dbReference type="PANTHER" id="PTHR30055:SF234">
    <property type="entry name" value="HTH-TYPE TRANSCRIPTIONAL REGULATOR BETI"/>
    <property type="match status" value="1"/>
</dbReference>
<dbReference type="RefSeq" id="WP_014780429.1">
    <property type="nucleotide sequence ID" value="NC_018012.1"/>
</dbReference>
<keyword evidence="3" id="KW-0804">Transcription</keyword>
<accession>I3YGC9</accession>
<feature type="DNA-binding region" description="H-T-H motif" evidence="4">
    <location>
        <begin position="33"/>
        <end position="52"/>
    </location>
</feature>
<evidence type="ECO:0000256" key="2">
    <source>
        <dbReference type="ARBA" id="ARBA00023125"/>
    </source>
</evidence>
<dbReference type="InterPro" id="IPR050109">
    <property type="entry name" value="HTH-type_TetR-like_transc_reg"/>
</dbReference>
<dbReference type="AlphaFoldDB" id="I3YGC9"/>
<dbReference type="STRING" id="765911.Thivi_4234"/>
<dbReference type="GO" id="GO:0003700">
    <property type="term" value="F:DNA-binding transcription factor activity"/>
    <property type="evidence" value="ECO:0007669"/>
    <property type="project" value="TreeGrafter"/>
</dbReference>
<dbReference type="InterPro" id="IPR009057">
    <property type="entry name" value="Homeodomain-like_sf"/>
</dbReference>
<keyword evidence="2 4" id="KW-0238">DNA-binding</keyword>
<evidence type="ECO:0000256" key="4">
    <source>
        <dbReference type="PROSITE-ProRule" id="PRU00335"/>
    </source>
</evidence>
<dbReference type="GO" id="GO:0000976">
    <property type="term" value="F:transcription cis-regulatory region binding"/>
    <property type="evidence" value="ECO:0007669"/>
    <property type="project" value="TreeGrafter"/>
</dbReference>
<evidence type="ECO:0000259" key="5">
    <source>
        <dbReference type="PROSITE" id="PS50977"/>
    </source>
</evidence>
<dbReference type="PROSITE" id="PS50977">
    <property type="entry name" value="HTH_TETR_2"/>
    <property type="match status" value="1"/>
</dbReference>
<dbReference type="PANTHER" id="PTHR30055">
    <property type="entry name" value="HTH-TYPE TRANSCRIPTIONAL REGULATOR RUTR"/>
    <property type="match status" value="1"/>
</dbReference>
<keyword evidence="7" id="KW-1185">Reference proteome</keyword>
<dbReference type="SUPFAM" id="SSF46689">
    <property type="entry name" value="Homeodomain-like"/>
    <property type="match status" value="1"/>
</dbReference>
<evidence type="ECO:0000256" key="3">
    <source>
        <dbReference type="ARBA" id="ARBA00023163"/>
    </source>
</evidence>
<dbReference type="InterPro" id="IPR001647">
    <property type="entry name" value="HTH_TetR"/>
</dbReference>
<dbReference type="Pfam" id="PF13305">
    <property type="entry name" value="TetR_C_33"/>
    <property type="match status" value="1"/>
</dbReference>
<name>I3YGC9_THIV6</name>
<dbReference type="Proteomes" id="UP000006062">
    <property type="component" value="Chromosome"/>
</dbReference>
<evidence type="ECO:0000313" key="7">
    <source>
        <dbReference type="Proteomes" id="UP000006062"/>
    </source>
</evidence>
<dbReference type="EMBL" id="CP003154">
    <property type="protein sequence ID" value="AFL76047.1"/>
    <property type="molecule type" value="Genomic_DNA"/>
</dbReference>
<sequence>MGRRGEHSKEELAALALEAAVAMLEEEGPTTLTTRAVAGRIGYTVGSLYFLFRNRDDLILRINERTLDELRAGIEMAVADCREPRKAILGMGRAYLTFATAHPVRWRLIFEHVLPADAEVPAGLLAKIEDFFTRVAGYLSALAPERDPLAVRRSAQALWSGVHGITVLAITDKLVLGGDTAAEALTEDLIGRYLDGLGAR</sequence>
<dbReference type="KEGG" id="tvi:Thivi_4234"/>
<dbReference type="Gene3D" id="1.10.357.10">
    <property type="entry name" value="Tetracycline Repressor, domain 2"/>
    <property type="match status" value="1"/>
</dbReference>
<dbReference type="HOGENOM" id="CLU_069356_40_5_6"/>
<dbReference type="Pfam" id="PF00440">
    <property type="entry name" value="TetR_N"/>
    <property type="match status" value="1"/>
</dbReference>
<reference evidence="6 7" key="1">
    <citation type="submission" date="2012-06" db="EMBL/GenBank/DDBJ databases">
        <title>Complete sequence of Thiocystis violascens DSM 198.</title>
        <authorList>
            <consortium name="US DOE Joint Genome Institute"/>
            <person name="Lucas S."/>
            <person name="Han J."/>
            <person name="Lapidus A."/>
            <person name="Cheng J.-F."/>
            <person name="Goodwin L."/>
            <person name="Pitluck S."/>
            <person name="Peters L."/>
            <person name="Ovchinnikova G."/>
            <person name="Teshima H."/>
            <person name="Detter J.C."/>
            <person name="Han C."/>
            <person name="Tapia R."/>
            <person name="Land M."/>
            <person name="Hauser L."/>
            <person name="Kyrpides N."/>
            <person name="Ivanova N."/>
            <person name="Pagani I."/>
            <person name="Vogl K."/>
            <person name="Liu Z."/>
            <person name="Frigaard N.-U."/>
            <person name="Bryant D."/>
            <person name="Woyke T."/>
        </authorList>
    </citation>
    <scope>NUCLEOTIDE SEQUENCE [LARGE SCALE GENOMIC DNA]</scope>
    <source>
        <strain evidence="7">ATCC 17096 / DSM 198 / 6111</strain>
    </source>
</reference>
<dbReference type="OrthoDB" id="7223515at2"/>
<dbReference type="SUPFAM" id="SSF48498">
    <property type="entry name" value="Tetracyclin repressor-like, C-terminal domain"/>
    <property type="match status" value="1"/>
</dbReference>
<protein>
    <submittedName>
        <fullName evidence="6">Transcriptional regulator</fullName>
    </submittedName>
</protein>
<gene>
    <name evidence="6" type="ordered locus">Thivi_4234</name>
</gene>
<proteinExistence type="predicted"/>